<protein>
    <submittedName>
        <fullName evidence="1">Uncharacterized protein</fullName>
    </submittedName>
</protein>
<organism evidence="1 2">
    <name type="scientific">Portunus trituberculatus</name>
    <name type="common">Swimming crab</name>
    <name type="synonym">Neptunus trituberculatus</name>
    <dbReference type="NCBI Taxonomy" id="210409"/>
    <lineage>
        <taxon>Eukaryota</taxon>
        <taxon>Metazoa</taxon>
        <taxon>Ecdysozoa</taxon>
        <taxon>Arthropoda</taxon>
        <taxon>Crustacea</taxon>
        <taxon>Multicrustacea</taxon>
        <taxon>Malacostraca</taxon>
        <taxon>Eumalacostraca</taxon>
        <taxon>Eucarida</taxon>
        <taxon>Decapoda</taxon>
        <taxon>Pleocyemata</taxon>
        <taxon>Brachyura</taxon>
        <taxon>Eubrachyura</taxon>
        <taxon>Portunoidea</taxon>
        <taxon>Portunidae</taxon>
        <taxon>Portuninae</taxon>
        <taxon>Portunus</taxon>
    </lineage>
</organism>
<evidence type="ECO:0000313" key="1">
    <source>
        <dbReference type="EMBL" id="MPC56453.1"/>
    </source>
</evidence>
<gene>
    <name evidence="1" type="ORF">E2C01_050414</name>
</gene>
<name>A0A5B7GGF6_PORTR</name>
<evidence type="ECO:0000313" key="2">
    <source>
        <dbReference type="Proteomes" id="UP000324222"/>
    </source>
</evidence>
<dbReference type="EMBL" id="VSRR010013959">
    <property type="protein sequence ID" value="MPC56453.1"/>
    <property type="molecule type" value="Genomic_DNA"/>
</dbReference>
<comment type="caution">
    <text evidence="1">The sequence shown here is derived from an EMBL/GenBank/DDBJ whole genome shotgun (WGS) entry which is preliminary data.</text>
</comment>
<accession>A0A5B7GGF6</accession>
<sequence length="100" mass="10751">MATIPYLASSASYSFTIHQSPDPNLSSPVPCYSCPPDASYCLHLLSSSSSSPKHPPRCTSLPLARLFMSLAGITPRRPALPRATPTPHICQTTTSTIFTF</sequence>
<proteinExistence type="predicted"/>
<dbReference type="AlphaFoldDB" id="A0A5B7GGF6"/>
<reference evidence="1 2" key="1">
    <citation type="submission" date="2019-05" db="EMBL/GenBank/DDBJ databases">
        <title>Another draft genome of Portunus trituberculatus and its Hox gene families provides insights of decapod evolution.</title>
        <authorList>
            <person name="Jeong J.-H."/>
            <person name="Song I."/>
            <person name="Kim S."/>
            <person name="Choi T."/>
            <person name="Kim D."/>
            <person name="Ryu S."/>
            <person name="Kim W."/>
        </authorList>
    </citation>
    <scope>NUCLEOTIDE SEQUENCE [LARGE SCALE GENOMIC DNA]</scope>
    <source>
        <tissue evidence="1">Muscle</tissue>
    </source>
</reference>
<keyword evidence="2" id="KW-1185">Reference proteome</keyword>
<dbReference type="Proteomes" id="UP000324222">
    <property type="component" value="Unassembled WGS sequence"/>
</dbReference>